<dbReference type="Pfam" id="PF00582">
    <property type="entry name" value="Usp"/>
    <property type="match status" value="1"/>
</dbReference>
<protein>
    <submittedName>
        <fullName evidence="3">Universal stress protein</fullName>
    </submittedName>
</protein>
<dbReference type="SUPFAM" id="SSF52402">
    <property type="entry name" value="Adenine nucleotide alpha hydrolases-like"/>
    <property type="match status" value="1"/>
</dbReference>
<evidence type="ECO:0000313" key="4">
    <source>
        <dbReference type="Proteomes" id="UP000603352"/>
    </source>
</evidence>
<reference evidence="4" key="1">
    <citation type="journal article" date="2019" name="Int. J. Syst. Evol. Microbiol.">
        <title>The Global Catalogue of Microorganisms (GCM) 10K type strain sequencing project: providing services to taxonomists for standard genome sequencing and annotation.</title>
        <authorList>
            <consortium name="The Broad Institute Genomics Platform"/>
            <consortium name="The Broad Institute Genome Sequencing Center for Infectious Disease"/>
            <person name="Wu L."/>
            <person name="Ma J."/>
        </authorList>
    </citation>
    <scope>NUCLEOTIDE SEQUENCE [LARGE SCALE GENOMIC DNA]</scope>
    <source>
        <strain evidence="4">CGMCC 1.10188</strain>
    </source>
</reference>
<organism evidence="3 4">
    <name type="scientific">Tistrella bauzanensis</name>
    <dbReference type="NCBI Taxonomy" id="657419"/>
    <lineage>
        <taxon>Bacteria</taxon>
        <taxon>Pseudomonadati</taxon>
        <taxon>Pseudomonadota</taxon>
        <taxon>Alphaproteobacteria</taxon>
        <taxon>Geminicoccales</taxon>
        <taxon>Geminicoccaceae</taxon>
        <taxon>Tistrella</taxon>
    </lineage>
</organism>
<name>A0ABQ1IXU2_9PROT</name>
<comment type="caution">
    <text evidence="3">The sequence shown here is derived from an EMBL/GenBank/DDBJ whole genome shotgun (WGS) entry which is preliminary data.</text>
</comment>
<evidence type="ECO:0000256" key="1">
    <source>
        <dbReference type="SAM" id="MobiDB-lite"/>
    </source>
</evidence>
<proteinExistence type="predicted"/>
<dbReference type="Gene3D" id="3.40.50.12370">
    <property type="match status" value="1"/>
</dbReference>
<dbReference type="InterPro" id="IPR006016">
    <property type="entry name" value="UspA"/>
</dbReference>
<keyword evidence="4" id="KW-1185">Reference proteome</keyword>
<evidence type="ECO:0000313" key="3">
    <source>
        <dbReference type="EMBL" id="GGB55006.1"/>
    </source>
</evidence>
<dbReference type="EMBL" id="BMDZ01000060">
    <property type="protein sequence ID" value="GGB55006.1"/>
    <property type="molecule type" value="Genomic_DNA"/>
</dbReference>
<evidence type="ECO:0000259" key="2">
    <source>
        <dbReference type="Pfam" id="PF00582"/>
    </source>
</evidence>
<dbReference type="Proteomes" id="UP000603352">
    <property type="component" value="Unassembled WGS sequence"/>
</dbReference>
<feature type="domain" description="UspA" evidence="2">
    <location>
        <begin position="27"/>
        <end position="164"/>
    </location>
</feature>
<feature type="compositionally biased region" description="Pro residues" evidence="1">
    <location>
        <begin position="12"/>
        <end position="21"/>
    </location>
</feature>
<sequence length="176" mass="18873">MSDDPSNGGPDAGPPPSAAPPRRAPVKFLVCVDGSAHSRVAVRYACRRARARGGRVTLLTVIEPADHQHWMSVGNLMAQELRDQAEQVLQEIAAEVNAFAGLLPELLVRVGPIGDEIMRQMREDADIGMVVLAARPPAEGPGKLVRWLASQLAGDLHVPLTIVPGNLSEDDLLRLT</sequence>
<feature type="region of interest" description="Disordered" evidence="1">
    <location>
        <begin position="1"/>
        <end position="21"/>
    </location>
</feature>
<dbReference type="CDD" id="cd00293">
    <property type="entry name" value="USP-like"/>
    <property type="match status" value="1"/>
</dbReference>
<dbReference type="RefSeq" id="WP_188581197.1">
    <property type="nucleotide sequence ID" value="NZ_BMDZ01000060.1"/>
</dbReference>
<gene>
    <name evidence="3" type="ORF">GCM10011505_40020</name>
</gene>
<accession>A0ABQ1IXU2</accession>